<evidence type="ECO:0000256" key="4">
    <source>
        <dbReference type="ARBA" id="ARBA00022723"/>
    </source>
</evidence>
<evidence type="ECO:0000256" key="8">
    <source>
        <dbReference type="ARBA" id="ARBA00023125"/>
    </source>
</evidence>
<evidence type="ECO:0000256" key="1">
    <source>
        <dbReference type="ARBA" id="ARBA00004496"/>
    </source>
</evidence>
<dbReference type="HAMAP" id="MF_01479">
    <property type="entry name" value="WhiB"/>
    <property type="match status" value="1"/>
</dbReference>
<keyword evidence="8 11" id="KW-0238">DNA-binding</keyword>
<dbReference type="Pfam" id="PF02467">
    <property type="entry name" value="Whib"/>
    <property type="match status" value="1"/>
</dbReference>
<evidence type="ECO:0000256" key="7">
    <source>
        <dbReference type="ARBA" id="ARBA00023015"/>
    </source>
</evidence>
<evidence type="ECO:0000256" key="10">
    <source>
        <dbReference type="ARBA" id="ARBA00023163"/>
    </source>
</evidence>
<dbReference type="GO" id="GO:0045454">
    <property type="term" value="P:cell redox homeostasis"/>
    <property type="evidence" value="ECO:0007669"/>
    <property type="project" value="TreeGrafter"/>
</dbReference>
<dbReference type="InterPro" id="IPR034768">
    <property type="entry name" value="4FE4S_WBL"/>
</dbReference>
<keyword evidence="7 11" id="KW-0805">Transcription regulation</keyword>
<dbReference type="OrthoDB" id="4954884at2"/>
<comment type="PTM">
    <text evidence="11">Upon Fe-S cluster removal intramolecular disulfide bonds are formed.</text>
</comment>
<dbReference type="GO" id="GO:0051539">
    <property type="term" value="F:4 iron, 4 sulfur cluster binding"/>
    <property type="evidence" value="ECO:0007669"/>
    <property type="project" value="UniProtKB-UniRule"/>
</dbReference>
<sequence length="109" mass="12460">MSLQNFTAVVAQPDGVDWRLRARCRSEGMDVFFPPDGESKPRRIERERAAKDICATCPVIDLCRDHALASKESHGVWGGMSESDRRKSASIGREIRRRSLQLLQRYQQD</sequence>
<evidence type="ECO:0000256" key="2">
    <source>
        <dbReference type="ARBA" id="ARBA00006597"/>
    </source>
</evidence>
<dbReference type="PROSITE" id="PS51674">
    <property type="entry name" value="4FE4S_WBL"/>
    <property type="match status" value="1"/>
</dbReference>
<keyword evidence="13" id="KW-1185">Reference proteome</keyword>
<evidence type="ECO:0000256" key="5">
    <source>
        <dbReference type="ARBA" id="ARBA00023004"/>
    </source>
</evidence>
<evidence type="ECO:0000256" key="9">
    <source>
        <dbReference type="ARBA" id="ARBA00023157"/>
    </source>
</evidence>
<comment type="subcellular location">
    <subcellularLocation>
        <location evidence="1 11">Cytoplasm</location>
    </subcellularLocation>
</comment>
<dbReference type="EMBL" id="FNSV01000005">
    <property type="protein sequence ID" value="SEC94753.1"/>
    <property type="molecule type" value="Genomic_DNA"/>
</dbReference>
<comment type="function">
    <text evidence="11">Acts as a transcriptional regulator. Probably redox-responsive. The apo- but not holo-form probably binds DNA.</text>
</comment>
<evidence type="ECO:0000256" key="6">
    <source>
        <dbReference type="ARBA" id="ARBA00023014"/>
    </source>
</evidence>
<keyword evidence="3 11" id="KW-0004">4Fe-4S</keyword>
<dbReference type="Proteomes" id="UP000183561">
    <property type="component" value="Unassembled WGS sequence"/>
</dbReference>
<dbReference type="GO" id="GO:0035731">
    <property type="term" value="F:dinitrosyl-iron complex binding"/>
    <property type="evidence" value="ECO:0007669"/>
    <property type="project" value="UniProtKB-UniRule"/>
</dbReference>
<organism evidence="12 13">
    <name type="scientific">Rhodococcus koreensis</name>
    <dbReference type="NCBI Taxonomy" id="99653"/>
    <lineage>
        <taxon>Bacteria</taxon>
        <taxon>Bacillati</taxon>
        <taxon>Actinomycetota</taxon>
        <taxon>Actinomycetes</taxon>
        <taxon>Mycobacteriales</taxon>
        <taxon>Nocardiaceae</taxon>
        <taxon>Rhodococcus</taxon>
    </lineage>
</organism>
<evidence type="ECO:0000313" key="12">
    <source>
        <dbReference type="EMBL" id="SEC94753.1"/>
    </source>
</evidence>
<keyword evidence="11" id="KW-0963">Cytoplasm</keyword>
<comment type="cofactor">
    <cofactor evidence="11">
        <name>[4Fe-4S] cluster</name>
        <dbReference type="ChEBI" id="CHEBI:49883"/>
    </cofactor>
    <text evidence="11">Binds 1 [4Fe-4S] cluster per subunit. Following nitrosylation of the [4Fe-4S] cluster binds 1 [4Fe-8(NO)] cluster per subunit.</text>
</comment>
<evidence type="ECO:0000256" key="11">
    <source>
        <dbReference type="HAMAP-Rule" id="MF_01479"/>
    </source>
</evidence>
<dbReference type="GO" id="GO:0045892">
    <property type="term" value="P:negative regulation of DNA-templated transcription"/>
    <property type="evidence" value="ECO:0007669"/>
    <property type="project" value="TreeGrafter"/>
</dbReference>
<name>A0A1H4WN47_9NOCA</name>
<feature type="binding site" evidence="11">
    <location>
        <position position="24"/>
    </location>
    <ligand>
        <name>[4Fe-4S] cluster</name>
        <dbReference type="ChEBI" id="CHEBI:49883"/>
    </ligand>
</feature>
<dbReference type="GO" id="GO:0046872">
    <property type="term" value="F:metal ion binding"/>
    <property type="evidence" value="ECO:0007669"/>
    <property type="project" value="UniProtKB-KW"/>
</dbReference>
<evidence type="ECO:0000313" key="13">
    <source>
        <dbReference type="Proteomes" id="UP000183561"/>
    </source>
</evidence>
<keyword evidence="9 11" id="KW-1015">Disulfide bond</keyword>
<keyword evidence="4 11" id="KW-0479">Metal-binding</keyword>
<reference evidence="13" key="1">
    <citation type="submission" date="2016-10" db="EMBL/GenBank/DDBJ databases">
        <authorList>
            <person name="Varghese N."/>
            <person name="Submissions S."/>
        </authorList>
    </citation>
    <scope>NUCLEOTIDE SEQUENCE [LARGE SCALE GENOMIC DNA]</scope>
    <source>
        <strain evidence="13">DSM 44498</strain>
    </source>
</reference>
<accession>A0A1H4WN47</accession>
<dbReference type="GO" id="GO:0047134">
    <property type="term" value="F:protein-disulfide reductase [NAD(P)H] activity"/>
    <property type="evidence" value="ECO:0007669"/>
    <property type="project" value="TreeGrafter"/>
</dbReference>
<comment type="similarity">
    <text evidence="2 11">Belongs to the WhiB family.</text>
</comment>
<dbReference type="AlphaFoldDB" id="A0A1H4WN47"/>
<keyword evidence="10 11" id="KW-0804">Transcription</keyword>
<keyword evidence="5 11" id="KW-0408">Iron</keyword>
<keyword evidence="6 11" id="KW-0411">Iron-sulfur</keyword>
<comment type="PTM">
    <text evidence="11">The Fe-S cluster can be nitrosylated by nitric oxide (NO).</text>
</comment>
<gene>
    <name evidence="11" type="primary">whiB</name>
    <name evidence="12" type="ORF">SAMN04490239_6101</name>
</gene>
<dbReference type="GO" id="GO:0005737">
    <property type="term" value="C:cytoplasm"/>
    <property type="evidence" value="ECO:0007669"/>
    <property type="project" value="UniProtKB-SubCell"/>
</dbReference>
<feature type="binding site" evidence="11">
    <location>
        <position position="57"/>
    </location>
    <ligand>
        <name>[4Fe-4S] cluster</name>
        <dbReference type="ChEBI" id="CHEBI:49883"/>
    </ligand>
</feature>
<dbReference type="GO" id="GO:0003677">
    <property type="term" value="F:DNA binding"/>
    <property type="evidence" value="ECO:0007669"/>
    <property type="project" value="UniProtKB-UniRule"/>
</dbReference>
<dbReference type="PANTHER" id="PTHR38839">
    <property type="entry name" value="TRANSCRIPTIONAL REGULATOR WHID-RELATED"/>
    <property type="match status" value="1"/>
</dbReference>
<feature type="binding site" evidence="11">
    <location>
        <position position="54"/>
    </location>
    <ligand>
        <name>[4Fe-4S] cluster</name>
        <dbReference type="ChEBI" id="CHEBI:49883"/>
    </ligand>
</feature>
<protein>
    <recommendedName>
        <fullName evidence="11">Transcriptional regulator WhiB</fullName>
    </recommendedName>
</protein>
<proteinExistence type="inferred from homology"/>
<evidence type="ECO:0000256" key="3">
    <source>
        <dbReference type="ARBA" id="ARBA00022485"/>
    </source>
</evidence>
<feature type="binding site" evidence="11">
    <location>
        <position position="63"/>
    </location>
    <ligand>
        <name>[4Fe-4S] cluster</name>
        <dbReference type="ChEBI" id="CHEBI:49883"/>
    </ligand>
</feature>
<dbReference type="InterPro" id="IPR003482">
    <property type="entry name" value="Whib"/>
</dbReference>
<dbReference type="RefSeq" id="WP_072951661.1">
    <property type="nucleotide sequence ID" value="NZ_CP070609.1"/>
</dbReference>